<dbReference type="KEGG" id="tae:TepiRe1_1950"/>
<keyword evidence="5" id="KW-0029">Amino-acid transport</keyword>
<dbReference type="CDD" id="cd03224">
    <property type="entry name" value="ABC_TM1139_LivF_branched"/>
    <property type="match status" value="1"/>
</dbReference>
<dbReference type="Pfam" id="PF00005">
    <property type="entry name" value="ABC_tran"/>
    <property type="match status" value="1"/>
</dbReference>
<dbReference type="SMART" id="SM00382">
    <property type="entry name" value="AAA"/>
    <property type="match status" value="1"/>
</dbReference>
<dbReference type="STRING" id="1209989.TepRe1_1809"/>
<gene>
    <name evidence="7" type="primary">livF</name>
    <name evidence="7" type="ordered locus">TEPIRE1_1950</name>
</gene>
<evidence type="ECO:0000256" key="3">
    <source>
        <dbReference type="ARBA" id="ARBA00022741"/>
    </source>
</evidence>
<dbReference type="HOGENOM" id="CLU_000604_1_2_9"/>
<name>F4LXL1_TEPAE</name>
<accession>L0S4M4</accession>
<dbReference type="InterPro" id="IPR027417">
    <property type="entry name" value="P-loop_NTPase"/>
</dbReference>
<comment type="similarity">
    <text evidence="1">Belongs to the ABC transporter superfamily.</text>
</comment>
<dbReference type="InterPro" id="IPR003593">
    <property type="entry name" value="AAA+_ATPase"/>
</dbReference>
<dbReference type="InterPro" id="IPR017871">
    <property type="entry name" value="ABC_transporter-like_CS"/>
</dbReference>
<feature type="domain" description="ABC transporter" evidence="6">
    <location>
        <begin position="2"/>
        <end position="236"/>
    </location>
</feature>
<organism evidence="7 8">
    <name type="scientific">Tepidanaerobacter acetatoxydans (strain DSM 21804 / JCM 16047 / Re1)</name>
    <dbReference type="NCBI Taxonomy" id="1209989"/>
    <lineage>
        <taxon>Bacteria</taxon>
        <taxon>Bacillati</taxon>
        <taxon>Bacillota</taxon>
        <taxon>Clostridia</taxon>
        <taxon>Thermosediminibacterales</taxon>
        <taxon>Tepidanaerobacteraceae</taxon>
        <taxon>Tepidanaerobacter</taxon>
    </lineage>
</organism>
<dbReference type="InterPro" id="IPR052156">
    <property type="entry name" value="BCAA_Transport_ATP-bd_LivF"/>
</dbReference>
<evidence type="ECO:0000259" key="6">
    <source>
        <dbReference type="PROSITE" id="PS50893"/>
    </source>
</evidence>
<dbReference type="GO" id="GO:0015807">
    <property type="term" value="P:L-amino acid transport"/>
    <property type="evidence" value="ECO:0007669"/>
    <property type="project" value="TreeGrafter"/>
</dbReference>
<keyword evidence="8" id="KW-1185">Reference proteome</keyword>
<evidence type="ECO:0000256" key="1">
    <source>
        <dbReference type="ARBA" id="ARBA00005417"/>
    </source>
</evidence>
<dbReference type="PROSITE" id="PS00211">
    <property type="entry name" value="ABC_TRANSPORTER_1"/>
    <property type="match status" value="1"/>
</dbReference>
<accession>F4LXL1</accession>
<keyword evidence="3" id="KW-0547">Nucleotide-binding</keyword>
<keyword evidence="2" id="KW-0813">Transport</keyword>
<evidence type="ECO:0000313" key="7">
    <source>
        <dbReference type="EMBL" id="CCP26767.1"/>
    </source>
</evidence>
<evidence type="ECO:0000256" key="2">
    <source>
        <dbReference type="ARBA" id="ARBA00022448"/>
    </source>
</evidence>
<proteinExistence type="inferred from homology"/>
<dbReference type="OrthoDB" id="9805514at2"/>
<dbReference type="Proteomes" id="UP000010802">
    <property type="component" value="Chromosome"/>
</dbReference>
<dbReference type="GO" id="GO:0015658">
    <property type="term" value="F:branched-chain amino acid transmembrane transporter activity"/>
    <property type="evidence" value="ECO:0007669"/>
    <property type="project" value="TreeGrafter"/>
</dbReference>
<reference evidence="8" key="1">
    <citation type="journal article" date="2013" name="Genome Announc.">
        <title>First genome sequence of a syntrophic acetate-oxidizing bacterium, Tepidanaerobacter acetatoxydans strain Re1.</title>
        <authorList>
            <person name="Manzoor S."/>
            <person name="Bongcam-Rudloff E."/>
            <person name="Schnurer A."/>
            <person name="Muller B."/>
        </authorList>
    </citation>
    <scope>NUCLEOTIDE SEQUENCE [LARGE SCALE GENOMIC DNA]</scope>
    <source>
        <strain evidence="8">Re1</strain>
    </source>
</reference>
<dbReference type="eggNOG" id="COG0410">
    <property type="taxonomic scope" value="Bacteria"/>
</dbReference>
<dbReference type="KEGG" id="tep:TepRe1_1809"/>
<keyword evidence="4 7" id="KW-0067">ATP-binding</keyword>
<dbReference type="GO" id="GO:0005524">
    <property type="term" value="F:ATP binding"/>
    <property type="evidence" value="ECO:0007669"/>
    <property type="project" value="UniProtKB-KW"/>
</dbReference>
<evidence type="ECO:0000256" key="5">
    <source>
        <dbReference type="ARBA" id="ARBA00022970"/>
    </source>
</evidence>
<dbReference type="PANTHER" id="PTHR43820">
    <property type="entry name" value="HIGH-AFFINITY BRANCHED-CHAIN AMINO ACID TRANSPORT ATP-BINDING PROTEIN LIVF"/>
    <property type="match status" value="1"/>
</dbReference>
<sequence length="236" mass="26108">MLKVKNIDVFYGKVQALFNVSMEVHPGEIVSVIGSNGAGKSTLLKTIMGINRPVSGSIEFLGKTISNLNVHRIVTEGIVYVPEGREIFANMTVRENLEMGAYSKKYSKSLLEEYITSAYDMFPRLKERSRQTAGTLSGGEQQMLAISRGLMSNPKIIMLDEPSLGLAPVLVDEMFEAIVKINRDRKIPVVLVEQNAYMAMSISKRTYVLEVGYIKESGDSNILMNSSEIKKAYLGG</sequence>
<evidence type="ECO:0000256" key="4">
    <source>
        <dbReference type="ARBA" id="ARBA00022840"/>
    </source>
</evidence>
<dbReference type="SUPFAM" id="SSF52540">
    <property type="entry name" value="P-loop containing nucleoside triphosphate hydrolases"/>
    <property type="match status" value="1"/>
</dbReference>
<dbReference type="PATRIC" id="fig|1209989.3.peg.2250"/>
<dbReference type="EMBL" id="HF563609">
    <property type="protein sequence ID" value="CCP26767.1"/>
    <property type="molecule type" value="Genomic_DNA"/>
</dbReference>
<dbReference type="PANTHER" id="PTHR43820:SF4">
    <property type="entry name" value="HIGH-AFFINITY BRANCHED-CHAIN AMINO ACID TRANSPORT ATP-BINDING PROTEIN LIVF"/>
    <property type="match status" value="1"/>
</dbReference>
<dbReference type="AlphaFoldDB" id="F4LXL1"/>
<evidence type="ECO:0000313" key="8">
    <source>
        <dbReference type="Proteomes" id="UP000010802"/>
    </source>
</evidence>
<dbReference type="PROSITE" id="PS50893">
    <property type="entry name" value="ABC_TRANSPORTER_2"/>
    <property type="match status" value="1"/>
</dbReference>
<protein>
    <submittedName>
        <fullName evidence="7">Leucine/isoleucine/valine transporter subunit ATP-binding component of ABC superfamily</fullName>
    </submittedName>
</protein>
<dbReference type="GO" id="GO:0016887">
    <property type="term" value="F:ATP hydrolysis activity"/>
    <property type="evidence" value="ECO:0007669"/>
    <property type="project" value="InterPro"/>
</dbReference>
<dbReference type="InterPro" id="IPR003439">
    <property type="entry name" value="ABC_transporter-like_ATP-bd"/>
</dbReference>
<dbReference type="Gene3D" id="3.40.50.300">
    <property type="entry name" value="P-loop containing nucleotide triphosphate hydrolases"/>
    <property type="match status" value="1"/>
</dbReference>
<dbReference type="RefSeq" id="WP_013778862.1">
    <property type="nucleotide sequence ID" value="NC_015519.1"/>
</dbReference>